<dbReference type="GO" id="GO:0004674">
    <property type="term" value="F:protein serine/threonine kinase activity"/>
    <property type="evidence" value="ECO:0007669"/>
    <property type="project" value="InterPro"/>
</dbReference>
<accession>A0A1Y2A312</accession>
<organism evidence="2 3">
    <name type="scientific">Neocallimastix californiae</name>
    <dbReference type="NCBI Taxonomy" id="1754190"/>
    <lineage>
        <taxon>Eukaryota</taxon>
        <taxon>Fungi</taxon>
        <taxon>Fungi incertae sedis</taxon>
        <taxon>Chytridiomycota</taxon>
        <taxon>Chytridiomycota incertae sedis</taxon>
        <taxon>Neocallimastigomycetes</taxon>
        <taxon>Neocallimastigales</taxon>
        <taxon>Neocallimastigaceae</taxon>
        <taxon>Neocallimastix</taxon>
    </lineage>
</organism>
<feature type="domain" description="Protein kinase" evidence="1">
    <location>
        <begin position="1"/>
        <end position="191"/>
    </location>
</feature>
<evidence type="ECO:0000313" key="3">
    <source>
        <dbReference type="Proteomes" id="UP000193920"/>
    </source>
</evidence>
<proteinExistence type="predicted"/>
<evidence type="ECO:0000259" key="1">
    <source>
        <dbReference type="PROSITE" id="PS50011"/>
    </source>
</evidence>
<comment type="caution">
    <text evidence="2">The sequence shown here is derived from an EMBL/GenBank/DDBJ whole genome shotgun (WGS) entry which is preliminary data.</text>
</comment>
<gene>
    <name evidence="2" type="ORF">LY90DRAFT_464613</name>
</gene>
<dbReference type="GO" id="GO:0005524">
    <property type="term" value="F:ATP binding"/>
    <property type="evidence" value="ECO:0007669"/>
    <property type="project" value="InterPro"/>
</dbReference>
<dbReference type="SUPFAM" id="SSF56112">
    <property type="entry name" value="Protein kinase-like (PK-like)"/>
    <property type="match status" value="1"/>
</dbReference>
<keyword evidence="3" id="KW-1185">Reference proteome</keyword>
<dbReference type="PROSITE" id="PS00108">
    <property type="entry name" value="PROTEIN_KINASE_ST"/>
    <property type="match status" value="1"/>
</dbReference>
<dbReference type="InterPro" id="IPR011009">
    <property type="entry name" value="Kinase-like_dom_sf"/>
</dbReference>
<keyword evidence="2" id="KW-0418">Kinase</keyword>
<dbReference type="STRING" id="1754190.A0A1Y2A312"/>
<dbReference type="PANTHER" id="PTHR24348">
    <property type="entry name" value="SERINE/THREONINE-PROTEIN KINASE UNC-51-RELATED"/>
    <property type="match status" value="1"/>
</dbReference>
<dbReference type="SMART" id="SM00220">
    <property type="entry name" value="S_TKc"/>
    <property type="match status" value="1"/>
</dbReference>
<dbReference type="PANTHER" id="PTHR24348:SF68">
    <property type="entry name" value="SERINE_THREONINE-PROTEIN KINASE ATG1C"/>
    <property type="match status" value="1"/>
</dbReference>
<name>A0A1Y2A312_9FUNG</name>
<reference evidence="2 3" key="1">
    <citation type="submission" date="2016-08" db="EMBL/GenBank/DDBJ databases">
        <title>A Parts List for Fungal Cellulosomes Revealed by Comparative Genomics.</title>
        <authorList>
            <consortium name="DOE Joint Genome Institute"/>
            <person name="Haitjema C.H."/>
            <person name="Gilmore S.P."/>
            <person name="Henske J.K."/>
            <person name="Solomon K.V."/>
            <person name="De Groot R."/>
            <person name="Kuo A."/>
            <person name="Mondo S.J."/>
            <person name="Salamov A.A."/>
            <person name="Labutti K."/>
            <person name="Zhao Z."/>
            <person name="Chiniquy J."/>
            <person name="Barry K."/>
            <person name="Brewer H.M."/>
            <person name="Purvine S.O."/>
            <person name="Wright A.T."/>
            <person name="Boxma B."/>
            <person name="Van Alen T."/>
            <person name="Hackstein J.H."/>
            <person name="Baker S.E."/>
            <person name="Grigoriev I.V."/>
            <person name="O'Malley M.A."/>
        </authorList>
    </citation>
    <scope>NUCLEOTIDE SEQUENCE [LARGE SCALE GENOMIC DNA]</scope>
    <source>
        <strain evidence="2 3">G1</strain>
    </source>
</reference>
<dbReference type="InterPro" id="IPR045269">
    <property type="entry name" value="Atg1-like"/>
</dbReference>
<keyword evidence="2" id="KW-0808">Transferase</keyword>
<dbReference type="OrthoDB" id="346907at2759"/>
<dbReference type="AlphaFoldDB" id="A0A1Y2A312"/>
<dbReference type="GO" id="GO:0010506">
    <property type="term" value="P:regulation of autophagy"/>
    <property type="evidence" value="ECO:0007669"/>
    <property type="project" value="InterPro"/>
</dbReference>
<dbReference type="Gene3D" id="1.10.510.10">
    <property type="entry name" value="Transferase(Phosphotransferase) domain 1"/>
    <property type="match status" value="1"/>
</dbReference>
<dbReference type="InterPro" id="IPR000719">
    <property type="entry name" value="Prot_kinase_dom"/>
</dbReference>
<dbReference type="EMBL" id="MCOG01000330">
    <property type="protein sequence ID" value="ORY16858.1"/>
    <property type="molecule type" value="Genomic_DNA"/>
</dbReference>
<dbReference type="Pfam" id="PF00069">
    <property type="entry name" value="Pkinase"/>
    <property type="match status" value="1"/>
</dbReference>
<dbReference type="InterPro" id="IPR008271">
    <property type="entry name" value="Ser/Thr_kinase_AS"/>
</dbReference>
<sequence>MVASALKCMHDMNIFHRDLKPQNILLSYDPERRLHALPRDTFSNPTSCCLVHLPFLKVADFGFAKILPPEDLTQTMIGSPLYMASEILKGQKYSNLSDLWSVGVILYQLATFKLPYVAETITKLKEIVTSDRVDFYFPGEKQFKNEDEPSYDPDAFCPETKELIRNLLTKNPNKRISYEKFFEIVNGHLKFKWDYYRNIFNIINKNEKEEELGLNDEINFEYEETHSSQFTPIPPNLTSQFIELTSKSQLSTITNEKSF</sequence>
<protein>
    <submittedName>
        <fullName evidence="2">Kinase-like protein</fullName>
    </submittedName>
</protein>
<dbReference type="Proteomes" id="UP000193920">
    <property type="component" value="Unassembled WGS sequence"/>
</dbReference>
<evidence type="ECO:0000313" key="2">
    <source>
        <dbReference type="EMBL" id="ORY16858.1"/>
    </source>
</evidence>
<dbReference type="GO" id="GO:0005737">
    <property type="term" value="C:cytoplasm"/>
    <property type="evidence" value="ECO:0007669"/>
    <property type="project" value="TreeGrafter"/>
</dbReference>
<dbReference type="PROSITE" id="PS50011">
    <property type="entry name" value="PROTEIN_KINASE_DOM"/>
    <property type="match status" value="1"/>
</dbReference>